<evidence type="ECO:0000313" key="4">
    <source>
        <dbReference type="EMBL" id="CAX71175.1"/>
    </source>
</evidence>
<dbReference type="AlphaFoldDB" id="C1L8Z7"/>
<dbReference type="Pfam" id="PF13414">
    <property type="entry name" value="TPR_11"/>
    <property type="match status" value="1"/>
</dbReference>
<dbReference type="GO" id="GO:0051879">
    <property type="term" value="F:Hsp90 protein binding"/>
    <property type="evidence" value="ECO:0007669"/>
    <property type="project" value="TreeGrafter"/>
</dbReference>
<keyword evidence="1" id="KW-0677">Repeat</keyword>
<evidence type="ECO:0000256" key="3">
    <source>
        <dbReference type="PROSITE-ProRule" id="PRU00339"/>
    </source>
</evidence>
<evidence type="ECO:0000256" key="1">
    <source>
        <dbReference type="ARBA" id="ARBA00022737"/>
    </source>
</evidence>
<dbReference type="PANTHER" id="PTHR22904">
    <property type="entry name" value="TPR REPEAT CONTAINING PROTEIN"/>
    <property type="match status" value="1"/>
</dbReference>
<reference evidence="4" key="1">
    <citation type="journal article" date="2009" name="Nature">
        <title>The Schistosoma japonicum genome reveals features of host-parasite interplay.</title>
        <authorList>
            <person name="Liu F."/>
            <person name="Zhou Y."/>
            <person name="Wang Z.Q."/>
            <person name="Lu G."/>
            <person name="Zheng H."/>
            <person name="Brindley P.J."/>
            <person name="McManus D.P."/>
            <person name="Blair D."/>
            <person name="Zhang Q.H."/>
            <person name="Zhong Y."/>
            <person name="Wang S."/>
            <person name="Han Z.G."/>
            <person name="Chen Z."/>
        </authorList>
    </citation>
    <scope>NUCLEOTIDE SEQUENCE</scope>
    <source>
        <strain evidence="4">Anhui</strain>
    </source>
</reference>
<dbReference type="Gene3D" id="1.25.40.10">
    <property type="entry name" value="Tetratricopeptide repeat domain"/>
    <property type="match status" value="1"/>
</dbReference>
<keyword evidence="2 3" id="KW-0802">TPR repeat</keyword>
<accession>C1L8Z7</accession>
<dbReference type="SUPFAM" id="SSF48452">
    <property type="entry name" value="TPR-like"/>
    <property type="match status" value="1"/>
</dbReference>
<sequence>MGQHEAEAEKEKGNAAYKKKDFETAIAHYDKAIELDPTCITYYTNKAAVYYEKGDFDQCVEICDKAVEIGRENRADFKLIAKAYARAAHAFEKKEDYANAKKIL</sequence>
<feature type="repeat" description="TPR" evidence="3">
    <location>
        <begin position="6"/>
        <end position="39"/>
    </location>
</feature>
<name>C1L8Z7_SCHJA</name>
<dbReference type="InterPro" id="IPR019734">
    <property type="entry name" value="TPR_rpt"/>
</dbReference>
<dbReference type="Pfam" id="PF13181">
    <property type="entry name" value="TPR_8"/>
    <property type="match status" value="1"/>
</dbReference>
<dbReference type="PROSITE" id="PS50005">
    <property type="entry name" value="TPR"/>
    <property type="match status" value="1"/>
</dbReference>
<organism evidence="4">
    <name type="scientific">Schistosoma japonicum</name>
    <name type="common">Blood fluke</name>
    <dbReference type="NCBI Taxonomy" id="6182"/>
    <lineage>
        <taxon>Eukaryota</taxon>
        <taxon>Metazoa</taxon>
        <taxon>Spiralia</taxon>
        <taxon>Lophotrochozoa</taxon>
        <taxon>Platyhelminthes</taxon>
        <taxon>Trematoda</taxon>
        <taxon>Digenea</taxon>
        <taxon>Strigeidida</taxon>
        <taxon>Schistosomatoidea</taxon>
        <taxon>Schistosomatidae</taxon>
        <taxon>Schistosoma</taxon>
    </lineage>
</organism>
<gene>
    <name evidence="4" type="primary">STI1</name>
</gene>
<dbReference type="FunFam" id="1.25.40.10:FF:000010">
    <property type="entry name" value="Stress-induced phosphoprotein 1"/>
    <property type="match status" value="1"/>
</dbReference>
<dbReference type="PANTHER" id="PTHR22904:SF523">
    <property type="entry name" value="STRESS-INDUCED-PHOSPHOPROTEIN 1"/>
    <property type="match status" value="1"/>
</dbReference>
<reference evidence="4" key="2">
    <citation type="submission" date="2009-03" db="EMBL/GenBank/DDBJ databases">
        <authorList>
            <person name="Gang L."/>
        </authorList>
    </citation>
    <scope>NUCLEOTIDE SEQUENCE</scope>
    <source>
        <strain evidence="4">Anhui</strain>
    </source>
</reference>
<dbReference type="SMART" id="SM00028">
    <property type="entry name" value="TPR"/>
    <property type="match status" value="2"/>
</dbReference>
<protein>
    <submittedName>
        <fullName evidence="4">Putative Stress-induced-phosphoprotein 1</fullName>
    </submittedName>
</protein>
<dbReference type="EMBL" id="FN315443">
    <property type="protein sequence ID" value="CAX71175.1"/>
    <property type="molecule type" value="mRNA"/>
</dbReference>
<evidence type="ECO:0000256" key="2">
    <source>
        <dbReference type="ARBA" id="ARBA00022803"/>
    </source>
</evidence>
<dbReference type="InterPro" id="IPR011990">
    <property type="entry name" value="TPR-like_helical_dom_sf"/>
</dbReference>
<proteinExistence type="evidence at transcript level"/>